<dbReference type="Gene3D" id="3.20.20.70">
    <property type="entry name" value="Aldolase class I"/>
    <property type="match status" value="2"/>
</dbReference>
<organism evidence="5">
    <name type="scientific">Ganoderma boninense</name>
    <dbReference type="NCBI Taxonomy" id="34458"/>
    <lineage>
        <taxon>Eukaryota</taxon>
        <taxon>Fungi</taxon>
        <taxon>Dikarya</taxon>
        <taxon>Basidiomycota</taxon>
        <taxon>Agaricomycotina</taxon>
        <taxon>Agaricomycetes</taxon>
        <taxon>Polyporales</taxon>
        <taxon>Polyporaceae</taxon>
        <taxon>Ganoderma</taxon>
    </lineage>
</organism>
<dbReference type="AlphaFoldDB" id="A0A5K1K559"/>
<keyword evidence="2" id="KW-0288">FMN</keyword>
<dbReference type="InterPro" id="IPR004136">
    <property type="entry name" value="NMO"/>
</dbReference>
<proteinExistence type="predicted"/>
<keyword evidence="3" id="KW-0560">Oxidoreductase</keyword>
<keyword evidence="1" id="KW-0285">Flavoprotein</keyword>
<gene>
    <name evidence="5" type="primary">Q4ZHV5</name>
</gene>
<protein>
    <submittedName>
        <fullName evidence="5">Plp</fullName>
    </submittedName>
</protein>
<evidence type="ECO:0000256" key="2">
    <source>
        <dbReference type="ARBA" id="ARBA00022643"/>
    </source>
</evidence>
<reference evidence="5" key="1">
    <citation type="submission" date="2019-10" db="EMBL/GenBank/DDBJ databases">
        <authorList>
            <person name="Nor Muhammad N."/>
        </authorList>
    </citation>
    <scope>NUCLEOTIDE SEQUENCE</scope>
</reference>
<sequence length="367" mass="39882">MDLGSDLRTSTLSIMQAVKTNLTRLLGIRVPIVCAPMALGTNARTAVEVNRGGGFGFVGAGYRTPESLDQDFAFLRASFPNLESHKPLPIGYGFIGWLLDKNEDVGKHLIDTVIGNGVQAIWLAFGNNLRFWVEYVRASPANAREGRNHKPLIFIQATSVEEALVAANEWKVDVIVAQGGGTRWSQRHRATLRAPLRRSSPRSHKTAPRRPCSPRAEWRLGHKPAAYLTLGASGVVLGTRFLLTPESPYTDAQKAALLAARTAGSGRDRADARIRLREGHGVLAGAHIDGRGLRNALVGDVEAGVDHATVQARWKAATEAGDSSYMVVWAGQGVALMKEIKPIKVRTTPSSHRDRTMMTTYLPTLAE</sequence>
<dbReference type="SUPFAM" id="SSF51412">
    <property type="entry name" value="Inosine monophosphate dehydrogenase (IMPDH)"/>
    <property type="match status" value="1"/>
</dbReference>
<evidence type="ECO:0000313" key="5">
    <source>
        <dbReference type="EMBL" id="VWP00242.1"/>
    </source>
</evidence>
<evidence type="ECO:0000256" key="1">
    <source>
        <dbReference type="ARBA" id="ARBA00022630"/>
    </source>
</evidence>
<dbReference type="Pfam" id="PF03060">
    <property type="entry name" value="NMO"/>
    <property type="match status" value="1"/>
</dbReference>
<dbReference type="PANTHER" id="PTHR32332:SF31">
    <property type="entry name" value="2-NITROPROPANE DIOXYGENASE FAMILY, PUTATIVE (AFU_ORTHOLOGUE AFUA_2G09850)-RELATED"/>
    <property type="match status" value="1"/>
</dbReference>
<evidence type="ECO:0000256" key="3">
    <source>
        <dbReference type="ARBA" id="ARBA00023002"/>
    </source>
</evidence>
<name>A0A5K1K559_9APHY</name>
<dbReference type="EMBL" id="LR728291">
    <property type="protein sequence ID" value="VWP00242.1"/>
    <property type="molecule type" value="Genomic_DNA"/>
</dbReference>
<dbReference type="InterPro" id="IPR013785">
    <property type="entry name" value="Aldolase_TIM"/>
</dbReference>
<dbReference type="CDD" id="cd04730">
    <property type="entry name" value="NPD_like"/>
    <property type="match status" value="1"/>
</dbReference>
<feature type="region of interest" description="Disordered" evidence="4">
    <location>
        <begin position="195"/>
        <end position="215"/>
    </location>
</feature>
<dbReference type="GO" id="GO:0018580">
    <property type="term" value="F:nitronate monooxygenase activity"/>
    <property type="evidence" value="ECO:0007669"/>
    <property type="project" value="InterPro"/>
</dbReference>
<dbReference type="PANTHER" id="PTHR32332">
    <property type="entry name" value="2-NITROPROPANE DIOXYGENASE"/>
    <property type="match status" value="1"/>
</dbReference>
<accession>A0A5K1K559</accession>
<feature type="compositionally biased region" description="Basic residues" evidence="4">
    <location>
        <begin position="195"/>
        <end position="208"/>
    </location>
</feature>
<evidence type="ECO:0000256" key="4">
    <source>
        <dbReference type="SAM" id="MobiDB-lite"/>
    </source>
</evidence>